<name>A0A371H9G3_MUCPR</name>
<proteinExistence type="predicted"/>
<dbReference type="Proteomes" id="UP000257109">
    <property type="component" value="Unassembled WGS sequence"/>
</dbReference>
<dbReference type="Gene3D" id="1.20.1250.20">
    <property type="entry name" value="MFS general substrate transporter like domains"/>
    <property type="match status" value="1"/>
</dbReference>
<accession>A0A371H9G3</accession>
<dbReference type="InterPro" id="IPR036259">
    <property type="entry name" value="MFS_trans_sf"/>
</dbReference>
<comment type="caution">
    <text evidence="1">The sequence shown here is derived from an EMBL/GenBank/DDBJ whole genome shotgun (WGS) entry which is preliminary data.</text>
</comment>
<dbReference type="OrthoDB" id="1435415at2759"/>
<sequence>MSSIAISLCTFGFGVGSLVGSLIVKVVKDGSKRGGQPSWLASNINRGHYDYYYAFLLLLNLVNFKAYGSTQDIKNWDEEVDAKFTSGKK</sequence>
<dbReference type="AlphaFoldDB" id="A0A371H9G3"/>
<feature type="non-terminal residue" evidence="1">
    <location>
        <position position="1"/>
    </location>
</feature>
<organism evidence="1 2">
    <name type="scientific">Mucuna pruriens</name>
    <name type="common">Velvet bean</name>
    <name type="synonym">Dolichos pruriens</name>
    <dbReference type="NCBI Taxonomy" id="157652"/>
    <lineage>
        <taxon>Eukaryota</taxon>
        <taxon>Viridiplantae</taxon>
        <taxon>Streptophyta</taxon>
        <taxon>Embryophyta</taxon>
        <taxon>Tracheophyta</taxon>
        <taxon>Spermatophyta</taxon>
        <taxon>Magnoliopsida</taxon>
        <taxon>eudicotyledons</taxon>
        <taxon>Gunneridae</taxon>
        <taxon>Pentapetalae</taxon>
        <taxon>rosids</taxon>
        <taxon>fabids</taxon>
        <taxon>Fabales</taxon>
        <taxon>Fabaceae</taxon>
        <taxon>Papilionoideae</taxon>
        <taxon>50 kb inversion clade</taxon>
        <taxon>NPAAA clade</taxon>
        <taxon>indigoferoid/millettioid clade</taxon>
        <taxon>Phaseoleae</taxon>
        <taxon>Mucuna</taxon>
    </lineage>
</organism>
<evidence type="ECO:0000313" key="2">
    <source>
        <dbReference type="Proteomes" id="UP000257109"/>
    </source>
</evidence>
<reference evidence="1" key="1">
    <citation type="submission" date="2018-05" db="EMBL/GenBank/DDBJ databases">
        <title>Draft genome of Mucuna pruriens seed.</title>
        <authorList>
            <person name="Nnadi N.E."/>
            <person name="Vos R."/>
            <person name="Hasami M.H."/>
            <person name="Devisetty U.K."/>
            <person name="Aguiy J.C."/>
        </authorList>
    </citation>
    <scope>NUCLEOTIDE SEQUENCE [LARGE SCALE GENOMIC DNA]</scope>
    <source>
        <strain evidence="1">JCA_2017</strain>
    </source>
</reference>
<evidence type="ECO:0000313" key="1">
    <source>
        <dbReference type="EMBL" id="RDX99411.1"/>
    </source>
</evidence>
<gene>
    <name evidence="1" type="primary">NPF1.2</name>
    <name evidence="1" type="ORF">CR513_17539</name>
</gene>
<keyword evidence="2" id="KW-1185">Reference proteome</keyword>
<dbReference type="EMBL" id="QJKJ01003231">
    <property type="protein sequence ID" value="RDX99411.1"/>
    <property type="molecule type" value="Genomic_DNA"/>
</dbReference>
<dbReference type="STRING" id="157652.A0A371H9G3"/>
<protein>
    <submittedName>
        <fullName evidence="1">Protein NRT1/ PTR FAMILY 1.2</fullName>
    </submittedName>
</protein>